<proteinExistence type="predicted"/>
<accession>A0A4Z2IR98</accession>
<reference evidence="1 2" key="1">
    <citation type="submission" date="2019-03" db="EMBL/GenBank/DDBJ databases">
        <title>First draft genome of Liparis tanakae, snailfish: a comprehensive survey of snailfish specific genes.</title>
        <authorList>
            <person name="Kim W."/>
            <person name="Song I."/>
            <person name="Jeong J.-H."/>
            <person name="Kim D."/>
            <person name="Kim S."/>
            <person name="Ryu S."/>
            <person name="Song J.Y."/>
            <person name="Lee S.K."/>
        </authorList>
    </citation>
    <scope>NUCLEOTIDE SEQUENCE [LARGE SCALE GENOMIC DNA]</scope>
    <source>
        <tissue evidence="1">Muscle</tissue>
    </source>
</reference>
<sequence length="67" mass="7382">MAVAEAQIAILEVIVAAPFLQAVILRGIQDYLLDPPQGPQTLSDQGPQTLRDQGPQTLRVSLRFKHF</sequence>
<evidence type="ECO:0000313" key="2">
    <source>
        <dbReference type="Proteomes" id="UP000314294"/>
    </source>
</evidence>
<evidence type="ECO:0000313" key="1">
    <source>
        <dbReference type="EMBL" id="TNN80455.1"/>
    </source>
</evidence>
<dbReference type="AlphaFoldDB" id="A0A4Z2IR98"/>
<name>A0A4Z2IR98_9TELE</name>
<gene>
    <name evidence="1" type="ORF">EYF80_009194</name>
</gene>
<comment type="caution">
    <text evidence="1">The sequence shown here is derived from an EMBL/GenBank/DDBJ whole genome shotgun (WGS) entry which is preliminary data.</text>
</comment>
<dbReference type="EMBL" id="SRLO01000054">
    <property type="protein sequence ID" value="TNN80455.1"/>
    <property type="molecule type" value="Genomic_DNA"/>
</dbReference>
<keyword evidence="2" id="KW-1185">Reference proteome</keyword>
<organism evidence="1 2">
    <name type="scientific">Liparis tanakae</name>
    <name type="common">Tanaka's snailfish</name>
    <dbReference type="NCBI Taxonomy" id="230148"/>
    <lineage>
        <taxon>Eukaryota</taxon>
        <taxon>Metazoa</taxon>
        <taxon>Chordata</taxon>
        <taxon>Craniata</taxon>
        <taxon>Vertebrata</taxon>
        <taxon>Euteleostomi</taxon>
        <taxon>Actinopterygii</taxon>
        <taxon>Neopterygii</taxon>
        <taxon>Teleostei</taxon>
        <taxon>Neoteleostei</taxon>
        <taxon>Acanthomorphata</taxon>
        <taxon>Eupercaria</taxon>
        <taxon>Perciformes</taxon>
        <taxon>Cottioidei</taxon>
        <taxon>Cottales</taxon>
        <taxon>Liparidae</taxon>
        <taxon>Liparis</taxon>
    </lineage>
</organism>
<protein>
    <submittedName>
        <fullName evidence="1">Uncharacterized protein</fullName>
    </submittedName>
</protein>
<dbReference type="Proteomes" id="UP000314294">
    <property type="component" value="Unassembled WGS sequence"/>
</dbReference>